<dbReference type="GeneID" id="106166955"/>
<dbReference type="InterPro" id="IPR010695">
    <property type="entry name" value="FAIM1"/>
</dbReference>
<proteinExistence type="predicted"/>
<dbReference type="Proteomes" id="UP000085678">
    <property type="component" value="Unplaced"/>
</dbReference>
<organism evidence="2 3">
    <name type="scientific">Lingula anatina</name>
    <name type="common">Brachiopod</name>
    <name type="synonym">Lingula unguis</name>
    <dbReference type="NCBI Taxonomy" id="7574"/>
    <lineage>
        <taxon>Eukaryota</taxon>
        <taxon>Metazoa</taxon>
        <taxon>Spiralia</taxon>
        <taxon>Lophotrochozoa</taxon>
        <taxon>Brachiopoda</taxon>
        <taxon>Linguliformea</taxon>
        <taxon>Lingulata</taxon>
        <taxon>Lingulida</taxon>
        <taxon>Linguloidea</taxon>
        <taxon>Lingulidae</taxon>
        <taxon>Lingula</taxon>
    </lineage>
</organism>
<name>A0A1S3ISA1_LINAN</name>
<feature type="compositionally biased region" description="Basic residues" evidence="1">
    <location>
        <begin position="15"/>
        <end position="26"/>
    </location>
</feature>
<dbReference type="Gene3D" id="2.40.128.180">
    <property type="match status" value="1"/>
</dbReference>
<dbReference type="KEGG" id="lak:106166955"/>
<dbReference type="InterPro" id="IPR038513">
    <property type="entry name" value="FAIM1_dom_sf"/>
</dbReference>
<evidence type="ECO:0000313" key="2">
    <source>
        <dbReference type="Proteomes" id="UP000085678"/>
    </source>
</evidence>
<gene>
    <name evidence="3" type="primary">LOC106166955</name>
</gene>
<dbReference type="InParanoid" id="A0A1S3ISA1"/>
<dbReference type="Pfam" id="PF06905">
    <property type="entry name" value="FAIM1"/>
    <property type="match status" value="1"/>
</dbReference>
<dbReference type="AlphaFoldDB" id="A0A1S3ISA1"/>
<protein>
    <submittedName>
        <fullName evidence="3">Fas apoptotic inhibitory molecule 1</fullName>
    </submittedName>
</protein>
<dbReference type="PANTHER" id="PTHR13088">
    <property type="entry name" value="FAS APOPTOTIC INHIBITORY MOLECULE FAIM"/>
    <property type="match status" value="1"/>
</dbReference>
<feature type="region of interest" description="Disordered" evidence="1">
    <location>
        <begin position="15"/>
        <end position="38"/>
    </location>
</feature>
<dbReference type="OrthoDB" id="6262731at2759"/>
<dbReference type="PANTHER" id="PTHR13088:SF3">
    <property type="entry name" value="FAS APOPTOTIC INHIBITORY MOLECULE 1"/>
    <property type="match status" value="1"/>
</dbReference>
<reference evidence="3" key="1">
    <citation type="submission" date="2025-08" db="UniProtKB">
        <authorList>
            <consortium name="RefSeq"/>
        </authorList>
    </citation>
    <scope>IDENTIFICATION</scope>
    <source>
        <tissue evidence="3">Gonads</tissue>
    </source>
</reference>
<keyword evidence="2" id="KW-1185">Reference proteome</keyword>
<evidence type="ECO:0000256" key="1">
    <source>
        <dbReference type="SAM" id="MobiDB-lite"/>
    </source>
</evidence>
<sequence>MSVMLNAFRMNKIKSAGKRRKAKSAAKQRSAQHSSGAEASGGYVAANNVKMWNWSLDDEFIQVIFRKDTMECWVNDTKAETMCNFSDTGAEMDFCIGSHKARIKSMQGMGKRDGIIHVLTIDGYVIPEDTT</sequence>
<accession>A0A1S3ISA1</accession>
<dbReference type="GO" id="GO:1902042">
    <property type="term" value="P:negative regulation of extrinsic apoptotic signaling pathway via death domain receptors"/>
    <property type="evidence" value="ECO:0007669"/>
    <property type="project" value="TreeGrafter"/>
</dbReference>
<evidence type="ECO:0000313" key="3">
    <source>
        <dbReference type="RefSeq" id="XP_013401077.1"/>
    </source>
</evidence>
<dbReference type="RefSeq" id="XP_013401077.1">
    <property type="nucleotide sequence ID" value="XM_013545623.1"/>
</dbReference>